<name>A0A1S7PQJ9_9HYPH</name>
<sequence length="161" mass="17750">MSETEGFSGGCQCGAVRYRIGGGLRYPHLCHCRMCQKASGNYFMPLAASALTQFEMTRGEAAWFQSSDHVRRGFCGRCGTPLFYDMPGADFINITLGSLDEPQRVRPEAQSNLAGKMHWFGTLDGLPVEPEPATDSPPPRVNNCQHPDHDTAEWPAKDDDP</sequence>
<dbReference type="Gene3D" id="3.90.1590.10">
    <property type="entry name" value="glutathione-dependent formaldehyde- activating enzyme (gfa)"/>
    <property type="match status" value="1"/>
</dbReference>
<evidence type="ECO:0000256" key="5">
    <source>
        <dbReference type="SAM" id="MobiDB-lite"/>
    </source>
</evidence>
<dbReference type="Proteomes" id="UP000191987">
    <property type="component" value="Unassembled WGS sequence"/>
</dbReference>
<dbReference type="InterPro" id="IPR006913">
    <property type="entry name" value="CENP-V/GFA"/>
</dbReference>
<evidence type="ECO:0000256" key="2">
    <source>
        <dbReference type="ARBA" id="ARBA00022723"/>
    </source>
</evidence>
<evidence type="ECO:0000259" key="6">
    <source>
        <dbReference type="PROSITE" id="PS51891"/>
    </source>
</evidence>
<evidence type="ECO:0000313" key="8">
    <source>
        <dbReference type="Proteomes" id="UP000191987"/>
    </source>
</evidence>
<comment type="similarity">
    <text evidence="1">Belongs to the Gfa family.</text>
</comment>
<feature type="compositionally biased region" description="Basic and acidic residues" evidence="5">
    <location>
        <begin position="146"/>
        <end position="161"/>
    </location>
</feature>
<dbReference type="SUPFAM" id="SSF51316">
    <property type="entry name" value="Mss4-like"/>
    <property type="match status" value="1"/>
</dbReference>
<dbReference type="GO" id="GO:0016846">
    <property type="term" value="F:carbon-sulfur lyase activity"/>
    <property type="evidence" value="ECO:0007669"/>
    <property type="project" value="InterPro"/>
</dbReference>
<evidence type="ECO:0000256" key="1">
    <source>
        <dbReference type="ARBA" id="ARBA00005495"/>
    </source>
</evidence>
<dbReference type="PROSITE" id="PS51891">
    <property type="entry name" value="CENP_V_GFA"/>
    <property type="match status" value="1"/>
</dbReference>
<gene>
    <name evidence="7" type="ORF">AGR7C_Cc160338</name>
</gene>
<accession>A0A1S7PQJ9</accession>
<organism evidence="7 8">
    <name type="scientific">Agrobacterium deltaense Zutra 3/1</name>
    <dbReference type="NCBI Taxonomy" id="1183427"/>
    <lineage>
        <taxon>Bacteria</taxon>
        <taxon>Pseudomonadati</taxon>
        <taxon>Pseudomonadota</taxon>
        <taxon>Alphaproteobacteria</taxon>
        <taxon>Hyphomicrobiales</taxon>
        <taxon>Rhizobiaceae</taxon>
        <taxon>Rhizobium/Agrobacterium group</taxon>
        <taxon>Agrobacterium</taxon>
    </lineage>
</organism>
<dbReference type="GO" id="GO:0046872">
    <property type="term" value="F:metal ion binding"/>
    <property type="evidence" value="ECO:0007669"/>
    <property type="project" value="UniProtKB-KW"/>
</dbReference>
<dbReference type="InterPro" id="IPR011057">
    <property type="entry name" value="Mss4-like_sf"/>
</dbReference>
<dbReference type="RefSeq" id="WP_080817296.1">
    <property type="nucleotide sequence ID" value="NZ_LT009748.1"/>
</dbReference>
<keyword evidence="3" id="KW-0862">Zinc</keyword>
<evidence type="ECO:0000256" key="3">
    <source>
        <dbReference type="ARBA" id="ARBA00022833"/>
    </source>
</evidence>
<dbReference type="AlphaFoldDB" id="A0A1S7PQJ9"/>
<proteinExistence type="inferred from homology"/>
<dbReference type="PANTHER" id="PTHR33337:SF40">
    <property type="entry name" value="CENP-V_GFA DOMAIN-CONTAINING PROTEIN-RELATED"/>
    <property type="match status" value="1"/>
</dbReference>
<keyword evidence="2" id="KW-0479">Metal-binding</keyword>
<evidence type="ECO:0000256" key="4">
    <source>
        <dbReference type="ARBA" id="ARBA00023239"/>
    </source>
</evidence>
<keyword evidence="4" id="KW-0456">Lyase</keyword>
<protein>
    <recommendedName>
        <fullName evidence="6">CENP-V/GFA domain-containing protein</fullName>
    </recommendedName>
</protein>
<evidence type="ECO:0000313" key="7">
    <source>
        <dbReference type="EMBL" id="CUX25016.1"/>
    </source>
</evidence>
<dbReference type="Pfam" id="PF04828">
    <property type="entry name" value="GFA"/>
    <property type="match status" value="1"/>
</dbReference>
<feature type="region of interest" description="Disordered" evidence="5">
    <location>
        <begin position="123"/>
        <end position="161"/>
    </location>
</feature>
<feature type="domain" description="CENP-V/GFA" evidence="6">
    <location>
        <begin position="7"/>
        <end position="129"/>
    </location>
</feature>
<reference evidence="7 8" key="1">
    <citation type="submission" date="2016-01" db="EMBL/GenBank/DDBJ databases">
        <authorList>
            <person name="Oliw E.H."/>
        </authorList>
    </citation>
    <scope>NUCLEOTIDE SEQUENCE [LARGE SCALE GENOMIC DNA]</scope>
    <source>
        <strain evidence="7 8">Zutra 3-1</strain>
    </source>
</reference>
<dbReference type="EMBL" id="FBWG01000008">
    <property type="protein sequence ID" value="CUX25016.1"/>
    <property type="molecule type" value="Genomic_DNA"/>
</dbReference>
<dbReference type="PANTHER" id="PTHR33337">
    <property type="entry name" value="GFA DOMAIN-CONTAINING PROTEIN"/>
    <property type="match status" value="1"/>
</dbReference>